<keyword evidence="2" id="KW-1185">Reference proteome</keyword>
<protein>
    <submittedName>
        <fullName evidence="1">Uncharacterized protein</fullName>
    </submittedName>
</protein>
<sequence length="159" mass="17316">MPPGWTVLVLLAGLIFAWSYYDSRIKVPLADISIDTWVCSEDITPGEPWNAYLRAGCTPGEVDVDVSVFHLAQGRPPVSHSGSRIIMDRIPIKSIELSYQVDTAVPRQTVLQGDYNSGGPMVVGELNNDRAAQRFTGPFRPDGGTRFILLFGPEGAPAD</sequence>
<organism evidence="1 2">
    <name type="scientific">Ornithinicoccus hortensis</name>
    <dbReference type="NCBI Taxonomy" id="82346"/>
    <lineage>
        <taxon>Bacteria</taxon>
        <taxon>Bacillati</taxon>
        <taxon>Actinomycetota</taxon>
        <taxon>Actinomycetes</taxon>
        <taxon>Micrococcales</taxon>
        <taxon>Intrasporangiaceae</taxon>
        <taxon>Ornithinicoccus</taxon>
    </lineage>
</organism>
<reference evidence="1 2" key="1">
    <citation type="submission" date="2019-06" db="EMBL/GenBank/DDBJ databases">
        <title>Sequencing the genomes of 1000 actinobacteria strains.</title>
        <authorList>
            <person name="Klenk H.-P."/>
        </authorList>
    </citation>
    <scope>NUCLEOTIDE SEQUENCE [LARGE SCALE GENOMIC DNA]</scope>
    <source>
        <strain evidence="1 2">DSM 12335</strain>
    </source>
</reference>
<dbReference type="AlphaFoldDB" id="A0A542YNS7"/>
<proteinExistence type="predicted"/>
<comment type="caution">
    <text evidence="1">The sequence shown here is derived from an EMBL/GenBank/DDBJ whole genome shotgun (WGS) entry which is preliminary data.</text>
</comment>
<dbReference type="EMBL" id="VFOP01000001">
    <property type="protein sequence ID" value="TQL49689.1"/>
    <property type="molecule type" value="Genomic_DNA"/>
</dbReference>
<dbReference type="Proteomes" id="UP000319516">
    <property type="component" value="Unassembled WGS sequence"/>
</dbReference>
<accession>A0A542YNS7</accession>
<evidence type="ECO:0000313" key="1">
    <source>
        <dbReference type="EMBL" id="TQL49689.1"/>
    </source>
</evidence>
<gene>
    <name evidence="1" type="ORF">FB467_0776</name>
</gene>
<evidence type="ECO:0000313" key="2">
    <source>
        <dbReference type="Proteomes" id="UP000319516"/>
    </source>
</evidence>
<name>A0A542YNS7_9MICO</name>